<keyword evidence="5" id="KW-0349">Heme</keyword>
<evidence type="ECO:0000256" key="9">
    <source>
        <dbReference type="PIRSR" id="PIRSR600823-1"/>
    </source>
</evidence>
<keyword evidence="14" id="KW-1185">Reference proteome</keyword>
<dbReference type="PROSITE" id="PS50873">
    <property type="entry name" value="PEROXIDASE_4"/>
    <property type="match status" value="1"/>
</dbReference>
<dbReference type="GO" id="GO:0046872">
    <property type="term" value="F:metal ion binding"/>
    <property type="evidence" value="ECO:0007669"/>
    <property type="project" value="UniProtKB-KW"/>
</dbReference>
<dbReference type="PANTHER" id="PTHR31517:SF11">
    <property type="entry name" value="PEROXIDASE 31"/>
    <property type="match status" value="1"/>
</dbReference>
<evidence type="ECO:0000313" key="13">
    <source>
        <dbReference type="EMBL" id="KAK3189353.1"/>
    </source>
</evidence>
<keyword evidence="7" id="KW-0560">Oxidoreductase</keyword>
<comment type="cofactor">
    <cofactor evidence="10">
        <name>Ca(2+)</name>
        <dbReference type="ChEBI" id="CHEBI:29108"/>
    </cofactor>
    <text evidence="10">Binds 2 calcium ions per subunit.</text>
</comment>
<comment type="caution">
    <text evidence="13">The sequence shown here is derived from an EMBL/GenBank/DDBJ whole genome shotgun (WGS) entry which is preliminary data.</text>
</comment>
<feature type="active site" description="Proton acceptor" evidence="9">
    <location>
        <position position="78"/>
    </location>
</feature>
<dbReference type="InterPro" id="IPR010255">
    <property type="entry name" value="Haem_peroxidase_sf"/>
</dbReference>
<dbReference type="PANTHER" id="PTHR31517">
    <property type="match status" value="1"/>
</dbReference>
<dbReference type="GO" id="GO:0006979">
    <property type="term" value="P:response to oxidative stress"/>
    <property type="evidence" value="ECO:0007669"/>
    <property type="project" value="InterPro"/>
</dbReference>
<dbReference type="InterPro" id="IPR000823">
    <property type="entry name" value="Peroxidase_pln"/>
</dbReference>
<dbReference type="EMBL" id="JANJYJ010000009">
    <property type="protein sequence ID" value="KAK3189353.1"/>
    <property type="molecule type" value="Genomic_DNA"/>
</dbReference>
<name>A0AAE0DUQ2_9ROSI</name>
<dbReference type="InterPro" id="IPR002016">
    <property type="entry name" value="Haem_peroxidase"/>
</dbReference>
<dbReference type="EC" id="1.11.1.7" evidence="3"/>
<gene>
    <name evidence="13" type="ORF">Dsin_028914</name>
</gene>
<feature type="binding site" evidence="10">
    <location>
        <position position="84"/>
    </location>
    <ligand>
        <name>Ca(2+)</name>
        <dbReference type="ChEBI" id="CHEBI:29108"/>
        <label>1</label>
    </ligand>
</feature>
<dbReference type="Proteomes" id="UP001281410">
    <property type="component" value="Unassembled WGS sequence"/>
</dbReference>
<evidence type="ECO:0000313" key="14">
    <source>
        <dbReference type="Proteomes" id="UP001281410"/>
    </source>
</evidence>
<protein>
    <recommendedName>
        <fullName evidence="3">peroxidase</fullName>
        <ecNumber evidence="3">1.11.1.7</ecNumber>
    </recommendedName>
</protein>
<comment type="catalytic activity">
    <reaction evidence="1">
        <text>2 a phenolic donor + H2O2 = 2 a phenolic radical donor + 2 H2O</text>
        <dbReference type="Rhea" id="RHEA:56136"/>
        <dbReference type="ChEBI" id="CHEBI:15377"/>
        <dbReference type="ChEBI" id="CHEBI:16240"/>
        <dbReference type="ChEBI" id="CHEBI:139520"/>
        <dbReference type="ChEBI" id="CHEBI:139521"/>
        <dbReference type="EC" id="1.11.1.7"/>
    </reaction>
</comment>
<evidence type="ECO:0000256" key="10">
    <source>
        <dbReference type="PIRSR" id="PIRSR600823-3"/>
    </source>
</evidence>
<evidence type="ECO:0000256" key="4">
    <source>
        <dbReference type="ARBA" id="ARBA00022559"/>
    </source>
</evidence>
<keyword evidence="4" id="KW-0575">Peroxidase</keyword>
<dbReference type="GO" id="GO:0140825">
    <property type="term" value="F:lactoperoxidase activity"/>
    <property type="evidence" value="ECO:0007669"/>
    <property type="project" value="UniProtKB-EC"/>
</dbReference>
<feature type="site" description="Transition state stabilizer" evidence="11">
    <location>
        <position position="74"/>
    </location>
</feature>
<evidence type="ECO:0000256" key="2">
    <source>
        <dbReference type="ARBA" id="ARBA00001970"/>
    </source>
</evidence>
<feature type="binding site" evidence="10">
    <location>
        <position position="79"/>
    </location>
    <ligand>
        <name>Ca(2+)</name>
        <dbReference type="ChEBI" id="CHEBI:29108"/>
        <label>1</label>
    </ligand>
</feature>
<evidence type="ECO:0000256" key="6">
    <source>
        <dbReference type="ARBA" id="ARBA00022723"/>
    </source>
</evidence>
<dbReference type="AlphaFoldDB" id="A0AAE0DUQ2"/>
<evidence type="ECO:0000256" key="8">
    <source>
        <dbReference type="ARBA" id="ARBA00023004"/>
    </source>
</evidence>
<comment type="cofactor">
    <cofactor evidence="2">
        <name>heme b</name>
        <dbReference type="ChEBI" id="CHEBI:60344"/>
    </cofactor>
</comment>
<keyword evidence="10" id="KW-0106">Calcium</keyword>
<reference evidence="13" key="1">
    <citation type="journal article" date="2023" name="Plant J.">
        <title>Genome sequences and population genomics provide insights into the demographic history, inbreeding, and mutation load of two 'living fossil' tree species of Dipteronia.</title>
        <authorList>
            <person name="Feng Y."/>
            <person name="Comes H.P."/>
            <person name="Chen J."/>
            <person name="Zhu S."/>
            <person name="Lu R."/>
            <person name="Zhang X."/>
            <person name="Li P."/>
            <person name="Qiu J."/>
            <person name="Olsen K.M."/>
            <person name="Qiu Y."/>
        </authorList>
    </citation>
    <scope>NUCLEOTIDE SEQUENCE</scope>
    <source>
        <strain evidence="13">NBL</strain>
    </source>
</reference>
<organism evidence="13 14">
    <name type="scientific">Dipteronia sinensis</name>
    <dbReference type="NCBI Taxonomy" id="43782"/>
    <lineage>
        <taxon>Eukaryota</taxon>
        <taxon>Viridiplantae</taxon>
        <taxon>Streptophyta</taxon>
        <taxon>Embryophyta</taxon>
        <taxon>Tracheophyta</taxon>
        <taxon>Spermatophyta</taxon>
        <taxon>Magnoliopsida</taxon>
        <taxon>eudicotyledons</taxon>
        <taxon>Gunneridae</taxon>
        <taxon>Pentapetalae</taxon>
        <taxon>rosids</taxon>
        <taxon>malvids</taxon>
        <taxon>Sapindales</taxon>
        <taxon>Sapindaceae</taxon>
        <taxon>Hippocastanoideae</taxon>
        <taxon>Acereae</taxon>
        <taxon>Dipteronia</taxon>
    </lineage>
</organism>
<dbReference type="GO" id="GO:0020037">
    <property type="term" value="F:heme binding"/>
    <property type="evidence" value="ECO:0007669"/>
    <property type="project" value="InterPro"/>
</dbReference>
<evidence type="ECO:0000256" key="1">
    <source>
        <dbReference type="ARBA" id="ARBA00000189"/>
    </source>
</evidence>
<evidence type="ECO:0000256" key="3">
    <source>
        <dbReference type="ARBA" id="ARBA00012313"/>
    </source>
</evidence>
<dbReference type="Gene3D" id="1.10.520.10">
    <property type="match status" value="1"/>
</dbReference>
<feature type="binding site" evidence="10">
    <location>
        <position position="86"/>
    </location>
    <ligand>
        <name>Ca(2+)</name>
        <dbReference type="ChEBI" id="CHEBI:29108"/>
        <label>1</label>
    </ligand>
</feature>
<keyword evidence="8" id="KW-0408">Iron</keyword>
<proteinExistence type="predicted"/>
<feature type="domain" description="Plant heme peroxidase family profile" evidence="12">
    <location>
        <begin position="37"/>
        <end position="127"/>
    </location>
</feature>
<dbReference type="SUPFAM" id="SSF48113">
    <property type="entry name" value="Heme-dependent peroxidases"/>
    <property type="match status" value="1"/>
</dbReference>
<evidence type="ECO:0000259" key="12">
    <source>
        <dbReference type="PROSITE" id="PS50873"/>
    </source>
</evidence>
<evidence type="ECO:0000256" key="7">
    <source>
        <dbReference type="ARBA" id="ARBA00023002"/>
    </source>
</evidence>
<evidence type="ECO:0000256" key="11">
    <source>
        <dbReference type="PIRSR" id="PIRSR600823-4"/>
    </source>
</evidence>
<evidence type="ECO:0000256" key="5">
    <source>
        <dbReference type="ARBA" id="ARBA00022617"/>
    </source>
</evidence>
<sequence length="190" mass="21563">MERMRKKEHANTQFYVVKPKIGETSTVAGDDEKMLHQHNLNCYSKSCPRFKDIMRDTITDKQITTPTTAAATLRLFFHDTILKGVDIGCPNTISCADPLAIILSVATCDLVTMVSGPYYNVILDARRLPFMLYSKEGKLRCFTLGLNVMNKLMDFGVLLSRNLAQWMKHMKLSVVAPYNVNNNQFRVLLP</sequence>
<keyword evidence="6 10" id="KW-0479">Metal-binding</keyword>
<accession>A0AAE0DUQ2</accession>